<feature type="transmembrane region" description="Helical" evidence="7">
    <location>
        <begin position="95"/>
        <end position="121"/>
    </location>
</feature>
<dbReference type="GO" id="GO:0022857">
    <property type="term" value="F:transmembrane transporter activity"/>
    <property type="evidence" value="ECO:0007669"/>
    <property type="project" value="InterPro"/>
</dbReference>
<keyword evidence="4 7" id="KW-0812">Transmembrane</keyword>
<dbReference type="RefSeq" id="WP_081454123.1">
    <property type="nucleotide sequence ID" value="NZ_PUFN01000023.1"/>
</dbReference>
<dbReference type="InterPro" id="IPR011701">
    <property type="entry name" value="MFS"/>
</dbReference>
<dbReference type="InterPro" id="IPR050171">
    <property type="entry name" value="MFS_Transporters"/>
</dbReference>
<dbReference type="SUPFAM" id="SSF103473">
    <property type="entry name" value="MFS general substrate transporter"/>
    <property type="match status" value="1"/>
</dbReference>
<organism evidence="9 10">
    <name type="scientific">Companilactobacillus farciminis</name>
    <dbReference type="NCBI Taxonomy" id="1612"/>
    <lineage>
        <taxon>Bacteria</taxon>
        <taxon>Bacillati</taxon>
        <taxon>Bacillota</taxon>
        <taxon>Bacilli</taxon>
        <taxon>Lactobacillales</taxon>
        <taxon>Lactobacillaceae</taxon>
        <taxon>Companilactobacillus</taxon>
    </lineage>
</organism>
<evidence type="ECO:0000259" key="8">
    <source>
        <dbReference type="PROSITE" id="PS50850"/>
    </source>
</evidence>
<sequence length="390" mass="42921">MKKITAKVLVLGTIMLSCGASFMWPINTIFIHNYLHKSLAVAGIVLFFNSLCNFIGNYIGGKMFDRLGGHKTAMINASIALIALMGVIINHNWPAFPIFLSMLGFGIGGTYTVINSSAAFIGGVDRYKVFNNIYMGSKIGSLIGTAICSVIVGIQISLVFVADFICVLGFLVMAYFLYNNPAKIGKKEPAKKVSFKWKLTPGIGWIILFLNLTWIVNSQWGSNISTHLTDIGVPVGKYSFLWTINSLIVIVFLPVLNHFAGKRDWFKKIQVALGVVLFIVALGSLVGSTHYLSYAAGMVFLILGEMLVYPTVAALVSETTPKSESGLYQSIVSMSENFPKAIGPFLGGVLIEKSSYNTMFLLAMIMLVLSLFVLWRAYRKLVWDRKELVD</sequence>
<comment type="caution">
    <text evidence="9">The sequence shown here is derived from an EMBL/GenBank/DDBJ whole genome shotgun (WGS) entry which is preliminary data.</text>
</comment>
<dbReference type="OrthoDB" id="3268460at2"/>
<feature type="transmembrane region" description="Helical" evidence="7">
    <location>
        <begin position="72"/>
        <end position="89"/>
    </location>
</feature>
<comment type="subcellular location">
    <subcellularLocation>
        <location evidence="1">Cell membrane</location>
        <topology evidence="1">Multi-pass membrane protein</topology>
    </subcellularLocation>
</comment>
<dbReference type="Pfam" id="PF07690">
    <property type="entry name" value="MFS_1"/>
    <property type="match status" value="1"/>
</dbReference>
<feature type="transmembrane region" description="Helical" evidence="7">
    <location>
        <begin position="240"/>
        <end position="259"/>
    </location>
</feature>
<evidence type="ECO:0000256" key="4">
    <source>
        <dbReference type="ARBA" id="ARBA00022692"/>
    </source>
</evidence>
<feature type="transmembrane region" description="Helical" evidence="7">
    <location>
        <begin position="133"/>
        <end position="152"/>
    </location>
</feature>
<dbReference type="Proteomes" id="UP000295257">
    <property type="component" value="Unassembled WGS sequence"/>
</dbReference>
<evidence type="ECO:0000256" key="2">
    <source>
        <dbReference type="ARBA" id="ARBA00022448"/>
    </source>
</evidence>
<keyword evidence="5 7" id="KW-1133">Transmembrane helix</keyword>
<keyword evidence="2" id="KW-0813">Transport</keyword>
<dbReference type="PANTHER" id="PTHR23517">
    <property type="entry name" value="RESISTANCE PROTEIN MDTM, PUTATIVE-RELATED-RELATED"/>
    <property type="match status" value="1"/>
</dbReference>
<dbReference type="PROSITE" id="PS50850">
    <property type="entry name" value="MFS"/>
    <property type="match status" value="1"/>
</dbReference>
<gene>
    <name evidence="9" type="ORF">C5L30_000689</name>
</gene>
<feature type="transmembrane region" description="Helical" evidence="7">
    <location>
        <begin position="39"/>
        <end position="60"/>
    </location>
</feature>
<evidence type="ECO:0000256" key="1">
    <source>
        <dbReference type="ARBA" id="ARBA00004651"/>
    </source>
</evidence>
<proteinExistence type="predicted"/>
<dbReference type="PROSITE" id="PS51257">
    <property type="entry name" value="PROKAR_LIPOPROTEIN"/>
    <property type="match status" value="1"/>
</dbReference>
<keyword evidence="6 7" id="KW-0472">Membrane</keyword>
<feature type="transmembrane region" description="Helical" evidence="7">
    <location>
        <begin position="158"/>
        <end position="178"/>
    </location>
</feature>
<reference evidence="9 10" key="1">
    <citation type="journal article" date="2019" name="Appl. Microbiol. Biotechnol.">
        <title>Uncovering carbohydrate metabolism through a genotype-phenotype association study of 56 lactic acid bacteria genomes.</title>
        <authorList>
            <person name="Buron-Moles G."/>
            <person name="Chailyan A."/>
            <person name="Dolejs I."/>
            <person name="Forster J."/>
            <person name="Miks M.H."/>
        </authorList>
    </citation>
    <scope>NUCLEOTIDE SEQUENCE [LARGE SCALE GENOMIC DNA]</scope>
    <source>
        <strain evidence="9 10">ATCC 29644</strain>
    </source>
</reference>
<evidence type="ECO:0000256" key="7">
    <source>
        <dbReference type="SAM" id="Phobius"/>
    </source>
</evidence>
<feature type="transmembrane region" description="Helical" evidence="7">
    <location>
        <begin position="199"/>
        <end position="220"/>
    </location>
</feature>
<feature type="domain" description="Major facilitator superfamily (MFS) profile" evidence="8">
    <location>
        <begin position="197"/>
        <end position="390"/>
    </location>
</feature>
<dbReference type="AlphaFoldDB" id="A0A4R5NDL0"/>
<keyword evidence="10" id="KW-1185">Reference proteome</keyword>
<feature type="transmembrane region" description="Helical" evidence="7">
    <location>
        <begin position="359"/>
        <end position="378"/>
    </location>
</feature>
<evidence type="ECO:0000256" key="3">
    <source>
        <dbReference type="ARBA" id="ARBA00022475"/>
    </source>
</evidence>
<feature type="transmembrane region" description="Helical" evidence="7">
    <location>
        <begin position="271"/>
        <end position="288"/>
    </location>
</feature>
<evidence type="ECO:0000313" key="9">
    <source>
        <dbReference type="EMBL" id="TDG70912.1"/>
    </source>
</evidence>
<protein>
    <recommendedName>
        <fullName evidence="8">Major facilitator superfamily (MFS) profile domain-containing protein</fullName>
    </recommendedName>
</protein>
<evidence type="ECO:0000256" key="6">
    <source>
        <dbReference type="ARBA" id="ARBA00023136"/>
    </source>
</evidence>
<dbReference type="InterPro" id="IPR020846">
    <property type="entry name" value="MFS_dom"/>
</dbReference>
<dbReference type="GO" id="GO:0005886">
    <property type="term" value="C:plasma membrane"/>
    <property type="evidence" value="ECO:0007669"/>
    <property type="project" value="UniProtKB-SubCell"/>
</dbReference>
<keyword evidence="3" id="KW-1003">Cell membrane</keyword>
<name>A0A4R5NDL0_9LACO</name>
<dbReference type="Gene3D" id="1.20.1250.20">
    <property type="entry name" value="MFS general substrate transporter like domains"/>
    <property type="match status" value="2"/>
</dbReference>
<dbReference type="PANTHER" id="PTHR23517:SF10">
    <property type="entry name" value="MAJOR FACILITATOR SUPERFAMILY (MFS) PROFILE DOMAIN-CONTAINING PROTEIN"/>
    <property type="match status" value="1"/>
</dbReference>
<dbReference type="InterPro" id="IPR036259">
    <property type="entry name" value="MFS_trans_sf"/>
</dbReference>
<evidence type="ECO:0000256" key="5">
    <source>
        <dbReference type="ARBA" id="ARBA00022989"/>
    </source>
</evidence>
<accession>A0A4R5NDL0</accession>
<evidence type="ECO:0000313" key="10">
    <source>
        <dbReference type="Proteomes" id="UP000295257"/>
    </source>
</evidence>
<dbReference type="EMBL" id="PUFN01000023">
    <property type="protein sequence ID" value="TDG70912.1"/>
    <property type="molecule type" value="Genomic_DNA"/>
</dbReference>